<evidence type="ECO:0000256" key="3">
    <source>
        <dbReference type="RuleBase" id="RU000363"/>
    </source>
</evidence>
<dbReference type="CDD" id="cd05374">
    <property type="entry name" value="17beta-HSD-like_SDR_c"/>
    <property type="match status" value="1"/>
</dbReference>
<reference evidence="4 5" key="1">
    <citation type="submission" date="2015-07" db="EMBL/GenBank/DDBJ databases">
        <title>Complete genome sequence of Mycobacterium goodii X7B, a facultative thermophilic biodesulfurizing bacterium.</title>
        <authorList>
            <person name="Yu B."/>
            <person name="Li F."/>
            <person name="Xu P."/>
        </authorList>
    </citation>
    <scope>NUCLEOTIDE SEQUENCE [LARGE SCALE GENOMIC DNA]</scope>
    <source>
        <strain evidence="4 5">X7B</strain>
    </source>
</reference>
<dbReference type="STRING" id="134601.AFA91_13785"/>
<name>A0A0K0X5V7_MYCGD</name>
<dbReference type="OrthoDB" id="9792003at2"/>
<dbReference type="PRINTS" id="PR00081">
    <property type="entry name" value="GDHRDH"/>
</dbReference>
<dbReference type="AlphaFoldDB" id="A0A0K0X5V7"/>
<dbReference type="InterPro" id="IPR036291">
    <property type="entry name" value="NAD(P)-bd_dom_sf"/>
</dbReference>
<dbReference type="Pfam" id="PF00106">
    <property type="entry name" value="adh_short"/>
    <property type="match status" value="1"/>
</dbReference>
<organism evidence="4 5">
    <name type="scientific">Mycolicibacterium goodii</name>
    <name type="common">Mycobacterium goodii</name>
    <dbReference type="NCBI Taxonomy" id="134601"/>
    <lineage>
        <taxon>Bacteria</taxon>
        <taxon>Bacillati</taxon>
        <taxon>Actinomycetota</taxon>
        <taxon>Actinomycetes</taxon>
        <taxon>Mycobacteriales</taxon>
        <taxon>Mycobacteriaceae</taxon>
        <taxon>Mycolicibacterium</taxon>
    </lineage>
</organism>
<dbReference type="Gene3D" id="3.40.50.720">
    <property type="entry name" value="NAD(P)-binding Rossmann-like Domain"/>
    <property type="match status" value="1"/>
</dbReference>
<comment type="similarity">
    <text evidence="1 3">Belongs to the short-chain dehydrogenases/reductases (SDR) family.</text>
</comment>
<accession>A0A0K0X5V7</accession>
<evidence type="ECO:0000256" key="1">
    <source>
        <dbReference type="ARBA" id="ARBA00006484"/>
    </source>
</evidence>
<dbReference type="SUPFAM" id="SSF51735">
    <property type="entry name" value="NAD(P)-binding Rossmann-fold domains"/>
    <property type="match status" value="1"/>
</dbReference>
<dbReference type="PATRIC" id="fig|134601.6.peg.2859"/>
<dbReference type="RefSeq" id="WP_049745209.1">
    <property type="nucleotide sequence ID" value="NZ_CP012150.1"/>
</dbReference>
<dbReference type="PRINTS" id="PR00080">
    <property type="entry name" value="SDRFAMILY"/>
</dbReference>
<dbReference type="KEGG" id="mgo:AFA91_13785"/>
<dbReference type="PANTHER" id="PTHR43976:SF16">
    <property type="entry name" value="SHORT-CHAIN DEHYDROGENASE_REDUCTASE FAMILY PROTEIN"/>
    <property type="match status" value="1"/>
</dbReference>
<dbReference type="PANTHER" id="PTHR43976">
    <property type="entry name" value="SHORT CHAIN DEHYDROGENASE"/>
    <property type="match status" value="1"/>
</dbReference>
<dbReference type="InterPro" id="IPR020904">
    <property type="entry name" value="Sc_DH/Rdtase_CS"/>
</dbReference>
<dbReference type="PROSITE" id="PS00061">
    <property type="entry name" value="ADH_SHORT"/>
    <property type="match status" value="1"/>
</dbReference>
<keyword evidence="2" id="KW-0560">Oxidoreductase</keyword>
<dbReference type="InterPro" id="IPR002347">
    <property type="entry name" value="SDR_fam"/>
</dbReference>
<dbReference type="Proteomes" id="UP000062255">
    <property type="component" value="Chromosome"/>
</dbReference>
<dbReference type="EMBL" id="CP012150">
    <property type="protein sequence ID" value="AKS32777.1"/>
    <property type="molecule type" value="Genomic_DNA"/>
</dbReference>
<evidence type="ECO:0000313" key="4">
    <source>
        <dbReference type="EMBL" id="AKS32777.1"/>
    </source>
</evidence>
<dbReference type="GO" id="GO:0016491">
    <property type="term" value="F:oxidoreductase activity"/>
    <property type="evidence" value="ECO:0007669"/>
    <property type="project" value="UniProtKB-KW"/>
</dbReference>
<dbReference type="InterPro" id="IPR051911">
    <property type="entry name" value="SDR_oxidoreductase"/>
</dbReference>
<evidence type="ECO:0000313" key="5">
    <source>
        <dbReference type="Proteomes" id="UP000062255"/>
    </source>
</evidence>
<evidence type="ECO:0000256" key="2">
    <source>
        <dbReference type="ARBA" id="ARBA00023002"/>
    </source>
</evidence>
<sequence>MSVWLITGASRGLGREITLAALSAGHAVIAGCRDVSANAAALPEHPALTVVELDVTIPAQVHAAVEHGVAEHGAIDVLVNNAGYSVLGAVEELSDAETLEMFDVNVFGVHRMIRAVLPHMRRQNSGRIVNIGSVGGFAAVASSGLYGATKFAVEAITEALSLELEGTGVSATVIEPGAFRTDFLSPRSVRFAEAVIDDYAATAGAARQAFSRYDGAQRGDPAKAAAAILTVVDAQPAPLRVQLGPDCIARVERKLLDVSEELGRWRALAESTDFDDVLIND</sequence>
<protein>
    <submittedName>
        <fullName evidence="4">Short-chain dehydrogenase</fullName>
    </submittedName>
</protein>
<proteinExistence type="inferred from homology"/>
<gene>
    <name evidence="4" type="ORF">AFA91_13785</name>
</gene>